<feature type="transmembrane region" description="Helical" evidence="1">
    <location>
        <begin position="85"/>
        <end position="106"/>
    </location>
</feature>
<sequence length="201" mass="21888">MGLFSYLNDPPVFLVALALSVFGLVIHNLFQAYLADRYGDTAPRRYGFLSLDLKVHLEPLGLVFLLLLGFGWPRTVLTNLPGRKGAMVALMGPLGFFVAAFLYGLLARFLPYPFGEGLLLAQRLMLLHAAIYLFPVPPLDGAKALYAVGGYEARRFLEQLAAYGPLGFILIFLVLSYTGVTGAVVQGLAGFLATLYRVIGL</sequence>
<feature type="transmembrane region" description="Helical" evidence="1">
    <location>
        <begin position="166"/>
        <end position="196"/>
    </location>
</feature>
<accession>A0A0N0ZPC0</accession>
<dbReference type="AlphaFoldDB" id="A0A0N0ZPC0"/>
<dbReference type="EMBL" id="LJJR01000007">
    <property type="protein sequence ID" value="KPD32494.1"/>
    <property type="molecule type" value="Genomic_DNA"/>
</dbReference>
<dbReference type="InterPro" id="IPR052348">
    <property type="entry name" value="Metallopeptidase_M50B"/>
</dbReference>
<proteinExistence type="predicted"/>
<comment type="caution">
    <text evidence="2">The sequence shown here is derived from an EMBL/GenBank/DDBJ whole genome shotgun (WGS) entry which is preliminary data.</text>
</comment>
<protein>
    <recommendedName>
        <fullName evidence="4">Site-2 protease family protein</fullName>
    </recommendedName>
</protein>
<dbReference type="PANTHER" id="PTHR35864">
    <property type="entry name" value="ZINC METALLOPROTEASE MJ0611-RELATED"/>
    <property type="match status" value="1"/>
</dbReference>
<dbReference type="PATRIC" id="fig|37636.3.peg.2449"/>
<evidence type="ECO:0008006" key="4">
    <source>
        <dbReference type="Google" id="ProtNLM"/>
    </source>
</evidence>
<evidence type="ECO:0000313" key="2">
    <source>
        <dbReference type="EMBL" id="KPD32494.1"/>
    </source>
</evidence>
<organism evidence="2 3">
    <name type="scientific">Thermus scotoductus</name>
    <dbReference type="NCBI Taxonomy" id="37636"/>
    <lineage>
        <taxon>Bacteria</taxon>
        <taxon>Thermotogati</taxon>
        <taxon>Deinococcota</taxon>
        <taxon>Deinococci</taxon>
        <taxon>Thermales</taxon>
        <taxon>Thermaceae</taxon>
        <taxon>Thermus</taxon>
    </lineage>
</organism>
<feature type="transmembrane region" description="Helical" evidence="1">
    <location>
        <begin position="55"/>
        <end position="73"/>
    </location>
</feature>
<keyword evidence="1" id="KW-1133">Transmembrane helix</keyword>
<keyword evidence="1" id="KW-0472">Membrane</keyword>
<gene>
    <name evidence="2" type="ORF">AN926_03580</name>
</gene>
<dbReference type="PANTHER" id="PTHR35864:SF1">
    <property type="entry name" value="ZINC METALLOPROTEASE YWHC-RELATED"/>
    <property type="match status" value="1"/>
</dbReference>
<evidence type="ECO:0000256" key="1">
    <source>
        <dbReference type="SAM" id="Phobius"/>
    </source>
</evidence>
<reference evidence="2 3" key="1">
    <citation type="submission" date="2015-09" db="EMBL/GenBank/DDBJ databases">
        <title>Draft genome sequence of Thermus scotoductus strain K1 isolated from a geothermal spring in Nagorno-Karabakh, Armenia.</title>
        <authorList>
            <person name="Saghatelyan A."/>
            <person name="Poghosyan L."/>
            <person name="Panosyan H."/>
            <person name="Birkeland N.-K."/>
        </authorList>
    </citation>
    <scope>NUCLEOTIDE SEQUENCE [LARGE SCALE GENOMIC DNA]</scope>
    <source>
        <strain evidence="2 3">K1</strain>
    </source>
</reference>
<keyword evidence="1" id="KW-0812">Transmembrane</keyword>
<dbReference type="Proteomes" id="UP000053099">
    <property type="component" value="Unassembled WGS sequence"/>
</dbReference>
<evidence type="ECO:0000313" key="3">
    <source>
        <dbReference type="Proteomes" id="UP000053099"/>
    </source>
</evidence>
<feature type="transmembrane region" description="Helical" evidence="1">
    <location>
        <begin position="12"/>
        <end position="34"/>
    </location>
</feature>
<name>A0A0N0ZPC0_THESC</name>